<protein>
    <recommendedName>
        <fullName evidence="1">Putative Flp pilus-assembly TadG-like N-terminal domain-containing protein</fullName>
    </recommendedName>
</protein>
<dbReference type="HOGENOM" id="CLU_046706_1_0_5"/>
<dbReference type="AlphaFoldDB" id="E0TE88"/>
<keyword evidence="3" id="KW-1185">Reference proteome</keyword>
<accession>E0TE88</accession>
<organism evidence="2 3">
    <name type="scientific">Parvularcula bermudensis (strain ATCC BAA-594 / HTCC2503 / KCTC 12087)</name>
    <dbReference type="NCBI Taxonomy" id="314260"/>
    <lineage>
        <taxon>Bacteria</taxon>
        <taxon>Pseudomonadati</taxon>
        <taxon>Pseudomonadota</taxon>
        <taxon>Alphaproteobacteria</taxon>
        <taxon>Parvularculales</taxon>
        <taxon>Parvularculaceae</taxon>
        <taxon>Parvularcula</taxon>
    </lineage>
</organism>
<feature type="domain" description="Putative Flp pilus-assembly TadG-like N-terminal" evidence="1">
    <location>
        <begin position="31"/>
        <end position="78"/>
    </location>
</feature>
<reference evidence="2 3" key="2">
    <citation type="journal article" date="2011" name="J. Bacteriol.">
        <title>Complete genome sequence of strain HTCC2503T of Parvularcula bermudensis, the type species of the order "Parvularculales" in the class Alphaproteobacteria.</title>
        <authorList>
            <person name="Oh H.M."/>
            <person name="Kang I."/>
            <person name="Vergin K.L."/>
            <person name="Kang D."/>
            <person name="Rhee K.H."/>
            <person name="Giovannoni S.J."/>
            <person name="Cho J.C."/>
        </authorList>
    </citation>
    <scope>NUCLEOTIDE SEQUENCE [LARGE SCALE GENOMIC DNA]</scope>
    <source>
        <strain evidence="3">ATCC BAA-594 / HTCC2503 / KCTC 12087</strain>
    </source>
</reference>
<name>E0TE88_PARBH</name>
<dbReference type="Proteomes" id="UP000001302">
    <property type="component" value="Chromosome"/>
</dbReference>
<dbReference type="Pfam" id="PF13400">
    <property type="entry name" value="Tad"/>
    <property type="match status" value="1"/>
</dbReference>
<dbReference type="EMBL" id="CP002156">
    <property type="protein sequence ID" value="ADM09463.1"/>
    <property type="molecule type" value="Genomic_DNA"/>
</dbReference>
<evidence type="ECO:0000313" key="3">
    <source>
        <dbReference type="Proteomes" id="UP000001302"/>
    </source>
</evidence>
<dbReference type="KEGG" id="pbr:PB2503_06987"/>
<reference evidence="3" key="1">
    <citation type="submission" date="2010-08" db="EMBL/GenBank/DDBJ databases">
        <title>Genome sequence of Parvularcula bermudensis HTCC2503.</title>
        <authorList>
            <person name="Kang D.-M."/>
            <person name="Oh H.-M."/>
            <person name="Cho J.-C."/>
        </authorList>
    </citation>
    <scope>NUCLEOTIDE SEQUENCE [LARGE SCALE GENOMIC DNA]</scope>
    <source>
        <strain evidence="3">ATCC BAA-594 / HTCC2503 / KCTC 12087</strain>
    </source>
</reference>
<sequence length="439" mass="47566">MSMRAAWVMIRIISKALNADRHARRLAHQRGSIATLLMILLVPSLGLSALIVDGSRMRNAYLELEIVAESAALAAAQQLPDTDAATSAAVDYAETNLDPTVYGEVVKASDIEFGQYDEASSTFTSGGDATAVKVTARREAERGNSLVTLFGAVIGRKEINLSATAIALLDYTEMDPVCILALGHHLYGVDMDILIDVDIPDCGIQVNSDSHTALKSRYNAEVNAAYIHVVGQVHGNTNLLNPTPVEGVDPVDDPYADLAEPVLKPCGGVNFINGGTHTLTDTYRFCSGLYIHDADVTLSPGEYQISGHFDLHGTSSISGTDVTLFIEGHHSRIYFHRFSTFDLQAPTTGPYAGIVMWSARDNTQSHEFYSRFDSSSSGSFYFPAAKMDIEDKAIWASDCLRIVSWTLDFSPRSTFSATSPGSTCSNNIYPEPGEVRLVH</sequence>
<gene>
    <name evidence="2" type="ordered locus">PB2503_06987</name>
</gene>
<dbReference type="STRING" id="314260.PB2503_06987"/>
<evidence type="ECO:0000313" key="2">
    <source>
        <dbReference type="EMBL" id="ADM09463.1"/>
    </source>
</evidence>
<dbReference type="eggNOG" id="COG4655">
    <property type="taxonomic scope" value="Bacteria"/>
</dbReference>
<proteinExistence type="predicted"/>
<dbReference type="InterPro" id="IPR028087">
    <property type="entry name" value="Tad_N"/>
</dbReference>
<evidence type="ECO:0000259" key="1">
    <source>
        <dbReference type="Pfam" id="PF13400"/>
    </source>
</evidence>